<dbReference type="Gene3D" id="3.30.360.10">
    <property type="entry name" value="Dihydrodipicolinate Reductase, domain 2"/>
    <property type="match status" value="1"/>
</dbReference>
<dbReference type="OrthoDB" id="9815825at2"/>
<sequence>MNFGIIGTNWITDRFIKAAKQHPDFRIGAVYSRTEETGRAFAEKYGVEAVYTDMKKMFEEGDIDAVYIASPNAFHAEQSLLAMQHGVHVLCEKPAVVSLDEMDRVIAASNETGMTYMEAMKSTVTPTFLRLKEELHKIGPVRRYVFHYNQYSSRYDKYKEGIVENAFKPELGNGAKTDLGVYGLAPLVHLAGEPDAVLRNRYLLSTGAEGQGSMILDYGECEAIVMYSKISDSYLPSEIQGEKGVIEIDRISDPKHVLIKYRDGTTEDISVPQEFDTMYYELDEFIRCVHKGQIESPINTHEISRQVTKLLL</sequence>
<dbReference type="Pfam" id="PF01408">
    <property type="entry name" value="GFO_IDH_MocA"/>
    <property type="match status" value="1"/>
</dbReference>
<gene>
    <name evidence="2" type="ORF">AUC31_06630</name>
</gene>
<name>A0A0U2XQS6_9BACL</name>
<protein>
    <submittedName>
        <fullName evidence="2">Oxidoreductase</fullName>
    </submittedName>
</protein>
<dbReference type="PANTHER" id="PTHR43054:SF1">
    <property type="entry name" value="SCYLLO-INOSITOL 2-DEHYDROGENASE (NADP(+)) IOLU"/>
    <property type="match status" value="1"/>
</dbReference>
<dbReference type="EMBL" id="CP013659">
    <property type="protein sequence ID" value="ALS74920.1"/>
    <property type="molecule type" value="Genomic_DNA"/>
</dbReference>
<proteinExistence type="predicted"/>
<dbReference type="SUPFAM" id="SSF55347">
    <property type="entry name" value="Glyceraldehyde-3-phosphate dehydrogenase-like, C-terminal domain"/>
    <property type="match status" value="1"/>
</dbReference>
<dbReference type="PANTHER" id="PTHR43054">
    <property type="match status" value="1"/>
</dbReference>
<feature type="domain" description="Gfo/Idh/MocA-like oxidoreductase N-terminal" evidence="1">
    <location>
        <begin position="1"/>
        <end position="118"/>
    </location>
</feature>
<dbReference type="InterPro" id="IPR036291">
    <property type="entry name" value="NAD(P)-bd_dom_sf"/>
</dbReference>
<dbReference type="SUPFAM" id="SSF51735">
    <property type="entry name" value="NAD(P)-binding Rossmann-fold domains"/>
    <property type="match status" value="1"/>
</dbReference>
<organism evidence="2 3">
    <name type="scientific">Planococcus rifietoensis</name>
    <dbReference type="NCBI Taxonomy" id="200991"/>
    <lineage>
        <taxon>Bacteria</taxon>
        <taxon>Bacillati</taxon>
        <taxon>Bacillota</taxon>
        <taxon>Bacilli</taxon>
        <taxon>Bacillales</taxon>
        <taxon>Caryophanaceae</taxon>
        <taxon>Planococcus</taxon>
    </lineage>
</organism>
<evidence type="ECO:0000313" key="2">
    <source>
        <dbReference type="EMBL" id="ALS74920.1"/>
    </source>
</evidence>
<dbReference type="STRING" id="200991.AUC31_06630"/>
<evidence type="ECO:0000313" key="3">
    <source>
        <dbReference type="Proteomes" id="UP000067683"/>
    </source>
</evidence>
<evidence type="ECO:0000259" key="1">
    <source>
        <dbReference type="Pfam" id="PF01408"/>
    </source>
</evidence>
<dbReference type="KEGG" id="prt:AUC31_06630"/>
<dbReference type="GO" id="GO:0000166">
    <property type="term" value="F:nucleotide binding"/>
    <property type="evidence" value="ECO:0007669"/>
    <property type="project" value="InterPro"/>
</dbReference>
<accession>A0A0U2XQS6</accession>
<dbReference type="Proteomes" id="UP000067683">
    <property type="component" value="Chromosome"/>
</dbReference>
<dbReference type="RefSeq" id="WP_058381627.1">
    <property type="nucleotide sequence ID" value="NZ_CP013659.2"/>
</dbReference>
<dbReference type="InterPro" id="IPR000683">
    <property type="entry name" value="Gfo/Idh/MocA-like_OxRdtase_N"/>
</dbReference>
<dbReference type="AlphaFoldDB" id="A0A0U2XQS6"/>
<dbReference type="Gene3D" id="3.40.50.720">
    <property type="entry name" value="NAD(P)-binding Rossmann-like Domain"/>
    <property type="match status" value="1"/>
</dbReference>
<keyword evidence="3" id="KW-1185">Reference proteome</keyword>
<reference evidence="2" key="1">
    <citation type="submission" date="2016-01" db="EMBL/GenBank/DDBJ databases">
        <title>Complete genome of Planococcus rifietoensis type strain M8.</title>
        <authorList>
            <person name="See-Too W.S."/>
        </authorList>
    </citation>
    <scope>NUCLEOTIDE SEQUENCE [LARGE SCALE GENOMIC DNA]</scope>
    <source>
        <strain evidence="2">M8</strain>
    </source>
</reference>